<accession>A0ABM1PGE2</accession>
<dbReference type="CDD" id="cd02664">
    <property type="entry name" value="Peptidase_C19H"/>
    <property type="match status" value="1"/>
</dbReference>
<dbReference type="RefSeq" id="XP_017866278.1">
    <property type="nucleotide sequence ID" value="XM_018010789.1"/>
</dbReference>
<dbReference type="SUPFAM" id="SSF54001">
    <property type="entry name" value="Cysteine proteinases"/>
    <property type="match status" value="1"/>
</dbReference>
<name>A0ABM1PGE2_DROAR</name>
<organism evidence="4 5">
    <name type="scientific">Drosophila arizonae</name>
    <name type="common">Fruit fly</name>
    <dbReference type="NCBI Taxonomy" id="7263"/>
    <lineage>
        <taxon>Eukaryota</taxon>
        <taxon>Metazoa</taxon>
        <taxon>Ecdysozoa</taxon>
        <taxon>Arthropoda</taxon>
        <taxon>Hexapoda</taxon>
        <taxon>Insecta</taxon>
        <taxon>Pterygota</taxon>
        <taxon>Neoptera</taxon>
        <taxon>Endopterygota</taxon>
        <taxon>Diptera</taxon>
        <taxon>Brachycera</taxon>
        <taxon>Muscomorpha</taxon>
        <taxon>Ephydroidea</taxon>
        <taxon>Drosophilidae</taxon>
        <taxon>Drosophila</taxon>
    </lineage>
</organism>
<dbReference type="GO" id="GO:0016787">
    <property type="term" value="F:hydrolase activity"/>
    <property type="evidence" value="ECO:0007669"/>
    <property type="project" value="UniProtKB-KW"/>
</dbReference>
<dbReference type="InterPro" id="IPR050164">
    <property type="entry name" value="Peptidase_C19"/>
</dbReference>
<dbReference type="PROSITE" id="PS50235">
    <property type="entry name" value="USP_3"/>
    <property type="match status" value="1"/>
</dbReference>
<feature type="compositionally biased region" description="Low complexity" evidence="2">
    <location>
        <begin position="520"/>
        <end position="534"/>
    </location>
</feature>
<dbReference type="Pfam" id="PF00443">
    <property type="entry name" value="UCH"/>
    <property type="match status" value="1"/>
</dbReference>
<feature type="region of interest" description="Disordered" evidence="2">
    <location>
        <begin position="33"/>
        <end position="65"/>
    </location>
</feature>
<dbReference type="Gene3D" id="3.90.70.10">
    <property type="entry name" value="Cysteine proteinases"/>
    <property type="match status" value="1"/>
</dbReference>
<evidence type="ECO:0000256" key="2">
    <source>
        <dbReference type="SAM" id="MobiDB-lite"/>
    </source>
</evidence>
<comment type="similarity">
    <text evidence="1">Belongs to the peptidase C19 family.</text>
</comment>
<reference evidence="4" key="2">
    <citation type="journal article" date="2016" name="G3 (Bethesda)">
        <title>Genome Evolution in Three Species of Cactophilic Drosophila.</title>
        <authorList>
            <person name="Sanchez-Flores A."/>
            <person name="Penazola F."/>
            <person name="Carpinteyro-Ponce J."/>
            <person name="Nazario-Yepiz N."/>
            <person name="Abreu-Goodger C."/>
            <person name="Machado C.A."/>
            <person name="Markow T.A."/>
        </authorList>
    </citation>
    <scope>NUCLEOTIDE SEQUENCE [LARGE SCALE GENOMIC DNA]</scope>
</reference>
<dbReference type="Pfam" id="PF21246">
    <property type="entry name" value="Usp38-like_N"/>
    <property type="match status" value="1"/>
</dbReference>
<dbReference type="InterPro" id="IPR001394">
    <property type="entry name" value="Peptidase_C19_UCH"/>
</dbReference>
<evidence type="ECO:0000313" key="5">
    <source>
        <dbReference type="RefSeq" id="XP_017866278.1"/>
    </source>
</evidence>
<evidence type="ECO:0000256" key="1">
    <source>
        <dbReference type="ARBA" id="ARBA00009085"/>
    </source>
</evidence>
<keyword evidence="5" id="KW-0378">Hydrolase</keyword>
<dbReference type="InterPro" id="IPR033840">
    <property type="entry name" value="USP38"/>
</dbReference>
<dbReference type="InterPro" id="IPR028889">
    <property type="entry name" value="USP"/>
</dbReference>
<dbReference type="Proteomes" id="UP000694904">
    <property type="component" value="Chromosome 5"/>
</dbReference>
<dbReference type="PANTHER" id="PTHR24006:SF908">
    <property type="entry name" value="DEUBIQUITINATING APOPTOTIC INHIBITOR, ISOFORM A"/>
    <property type="match status" value="1"/>
</dbReference>
<reference evidence="4" key="1">
    <citation type="journal article" date="1997" name="Nucleic Acids Res.">
        <title>tRNAscan-SE: a program for improved detection of transfer RNA genes in genomic sequence.</title>
        <authorList>
            <person name="Lowe T.M."/>
            <person name="Eddy S.R."/>
        </authorList>
    </citation>
    <scope>NUCLEOTIDE SEQUENCE [LARGE SCALE GENOMIC DNA]</scope>
</reference>
<dbReference type="GeneID" id="108615924"/>
<feature type="region of interest" description="Disordered" evidence="2">
    <location>
        <begin position="511"/>
        <end position="538"/>
    </location>
</feature>
<feature type="domain" description="USP" evidence="3">
    <location>
        <begin position="374"/>
        <end position="737"/>
    </location>
</feature>
<keyword evidence="4" id="KW-1185">Reference proteome</keyword>
<dbReference type="PROSITE" id="PS00972">
    <property type="entry name" value="USP_1"/>
    <property type="match status" value="1"/>
</dbReference>
<sequence>MAVKQNPQDQQEQEITAAEVAAAAAAAATAASASAANSAVGGGPANSTDEGGGGCGAGGVDVANELNDDADSKTESAAGTGKSSCSTERQLHDINGLLSIMQAINPDDQPATLMIYQHVIFNLARMQLSTQPEDLKRFKEEITKVGQFLALPNKKRYLMFYLRIVYQLITQASYEPSCAVAIVFQLFSPNLIIEAVQLLLDLNVQDDSIRKTVGLLCKWISSCNFCQNLNLWIMALLQGLREQEKYLLLDEIALDNIESLFILMIFPALRLKVAPIVFHMLSTINQSPEIFYKILPKIPLVIGCMKGQDGTPNDLRSYIQKLVDLTNALMMRFYDNDELYAPIKAALQLYEPSPNCVALARALFENALPRNARVGLVNLGNTCYMNSVLQALAMTSDFVRQILLIESGSLLLLKVQQQLALMHHSLRYELTPSRVLKATRPPGFTPGLQQDSSEFLGYLLDLLHEHEINSGAAQHMDPELGKETQESESTLTAEIVAAGVIPYNSNDHVHNQRSSAAVMPQATPTSQPSQPKKPSTIDKTFAGKLSTTYKCLNCSWESRNEDSFRELQLSFPDDKDDCGATNYSVQDLIDYYCSPEKLDGDNQYFCPRCKKLCDAERRIGITQAPRNLILTLKQFKYDQKYHFRTKLMHKVFHDESVIVKVCATDSLQETCTVHYDLYAGVVHAGYSMDSGHYFTFAADQSKNWFKFNDSLVTNSKPQEMHSLTSPNTPYILFYQMCGRSTESSPDGPMHPMVPEPLVPPLTLDELPRSLRDYVKQDNREYSEELKLQRFKRNAKRQNVAGNGTMQRNGYEGDDEDDHMPPPAGGCGGNDLGMNFNRFVY</sequence>
<evidence type="ECO:0000259" key="3">
    <source>
        <dbReference type="PROSITE" id="PS50235"/>
    </source>
</evidence>
<dbReference type="PANTHER" id="PTHR24006">
    <property type="entry name" value="UBIQUITIN CARBOXYL-TERMINAL HYDROLASE"/>
    <property type="match status" value="1"/>
</dbReference>
<feature type="region of interest" description="Disordered" evidence="2">
    <location>
        <begin position="792"/>
        <end position="830"/>
    </location>
</feature>
<dbReference type="InterPro" id="IPR018200">
    <property type="entry name" value="USP_CS"/>
</dbReference>
<feature type="compositionally biased region" description="Gly residues" evidence="2">
    <location>
        <begin position="40"/>
        <end position="59"/>
    </location>
</feature>
<dbReference type="InterPro" id="IPR049407">
    <property type="entry name" value="Usp38-like_N"/>
</dbReference>
<evidence type="ECO:0000313" key="4">
    <source>
        <dbReference type="Proteomes" id="UP000694904"/>
    </source>
</evidence>
<gene>
    <name evidence="5" type="primary">LOC108615924</name>
</gene>
<dbReference type="InterPro" id="IPR038765">
    <property type="entry name" value="Papain-like_cys_pep_sf"/>
</dbReference>
<protein>
    <submittedName>
        <fullName evidence="5">Ubiquitin carboxyl-terminal hydrolase 38</fullName>
    </submittedName>
</protein>
<reference evidence="5" key="3">
    <citation type="submission" date="2025-08" db="UniProtKB">
        <authorList>
            <consortium name="RefSeq"/>
        </authorList>
    </citation>
    <scope>IDENTIFICATION</scope>
    <source>
        <tissue evidence="5">Whole organism</tissue>
    </source>
</reference>
<proteinExistence type="inferred from homology"/>